<gene>
    <name evidence="6" type="primary">pdaD</name>
    <name evidence="7" type="ORF">BTN85_0606</name>
</gene>
<reference evidence="7" key="1">
    <citation type="submission" date="2016-12" db="EMBL/GenBank/DDBJ databases">
        <title>Discovery of methanogenic haloarchaea.</title>
        <authorList>
            <person name="Sorokin D.Y."/>
            <person name="Makarova K.S."/>
            <person name="Abbas B."/>
            <person name="Ferrer M."/>
            <person name="Golyshin P.N."/>
        </authorList>
    </citation>
    <scope>NUCLEOTIDE SEQUENCE [LARGE SCALE GENOMIC DNA]</scope>
    <source>
        <strain evidence="7">HMET1</strain>
    </source>
</reference>
<dbReference type="InterPro" id="IPR002724">
    <property type="entry name" value="Pyruvoyl-dep_arg_deCO2ase"/>
</dbReference>
<evidence type="ECO:0000256" key="5">
    <source>
        <dbReference type="ARBA" id="ARBA00049309"/>
    </source>
</evidence>
<comment type="cofactor">
    <cofactor evidence="6">
        <name>pyruvate</name>
        <dbReference type="ChEBI" id="CHEBI:15361"/>
    </cofactor>
    <text evidence="6">Binds 1 pyruvoyl group covalently per subunit.</text>
</comment>
<comment type="catalytic activity">
    <reaction evidence="5 6">
        <text>L-arginine + H(+) = agmatine + CO2</text>
        <dbReference type="Rhea" id="RHEA:17641"/>
        <dbReference type="ChEBI" id="CHEBI:15378"/>
        <dbReference type="ChEBI" id="CHEBI:16526"/>
        <dbReference type="ChEBI" id="CHEBI:32682"/>
        <dbReference type="ChEBI" id="CHEBI:58145"/>
        <dbReference type="EC" id="4.1.1.19"/>
    </reaction>
</comment>
<evidence type="ECO:0000256" key="2">
    <source>
        <dbReference type="ARBA" id="ARBA00022793"/>
    </source>
</evidence>
<feature type="chain" id="PRO_5023244644" description="Pyruvoyl-dependent arginine decarboxylase subunit beta" evidence="6">
    <location>
        <begin position="1"/>
        <end position="42"/>
    </location>
</feature>
<comment type="similarity">
    <text evidence="1 6">Belongs to the PdaD family.</text>
</comment>
<comment type="caution">
    <text evidence="7">The sequence shown here is derived from an EMBL/GenBank/DDBJ whole genome shotgun (WGS) entry which is preliminary data.</text>
</comment>
<dbReference type="SFLD" id="SFLDF00471">
    <property type="entry name" value="Pyruvoyl-dependent_arginine_de"/>
    <property type="match status" value="1"/>
</dbReference>
<protein>
    <recommendedName>
        <fullName evidence="6">Pyruvoyl-dependent arginine decarboxylase</fullName>
        <shortName evidence="6">PvlArgDC</shortName>
        <ecNumber evidence="6">4.1.1.19</ecNumber>
    </recommendedName>
    <component>
        <recommendedName>
            <fullName evidence="6">Pyruvoyl-dependent arginine decarboxylase subunit beta</fullName>
        </recommendedName>
    </component>
    <component>
        <recommendedName>
            <fullName evidence="6">Pyruvoyl-dependent arginine decarboxylase subunit alpha</fullName>
        </recommendedName>
    </component>
</protein>
<feature type="modified residue" description="Pyruvic acid (Ser)" evidence="6">
    <location>
        <position position="43"/>
    </location>
</feature>
<organism evidence="7 8">
    <name type="scientific">Methanohalarchaeum thermophilum</name>
    <dbReference type="NCBI Taxonomy" id="1903181"/>
    <lineage>
        <taxon>Archaea</taxon>
        <taxon>Methanobacteriati</taxon>
        <taxon>Methanobacteriota</taxon>
        <taxon>Methanonatronarchaeia</taxon>
        <taxon>Methanonatronarchaeales</taxon>
        <taxon>Methanonatronarchaeaceae</taxon>
        <taxon>Candidatus Methanohalarchaeum</taxon>
    </lineage>
</organism>
<dbReference type="Gene3D" id="3.50.20.10">
    <property type="entry name" value="Pyruvoyl-Dependent Histidine Decarboxylase, subunit B"/>
    <property type="match status" value="1"/>
</dbReference>
<keyword evidence="8" id="KW-1185">Reference proteome</keyword>
<dbReference type="InterPro" id="IPR016104">
    <property type="entry name" value="Pyr-dep_his/arg-deCO2ase"/>
</dbReference>
<dbReference type="EC" id="4.1.1.19" evidence="6"/>
<dbReference type="PANTHER" id="PTHR40438:SF1">
    <property type="entry name" value="PYRUVOYL-DEPENDENT ARGININE DECARBOXYLASE"/>
    <property type="match status" value="1"/>
</dbReference>
<name>A0A1Q6DUS2_METT1</name>
<accession>A0A1Q6DUS2</accession>
<dbReference type="Pfam" id="PF01862">
    <property type="entry name" value="PvlArgDC"/>
    <property type="match status" value="1"/>
</dbReference>
<feature type="chain" id="PRO_5023244643" description="Pyruvoyl-dependent arginine decarboxylase subunit alpha" evidence="6">
    <location>
        <begin position="43"/>
        <end position="151"/>
    </location>
</feature>
<evidence type="ECO:0000256" key="3">
    <source>
        <dbReference type="ARBA" id="ARBA00023239"/>
    </source>
</evidence>
<keyword evidence="4 6" id="KW-0670">Pyruvate</keyword>
<dbReference type="InterPro" id="IPR016105">
    <property type="entry name" value="Pyr-dep_his/arg-deCO2ase_sand"/>
</dbReference>
<dbReference type="Gene3D" id="3.30.60.30">
    <property type="match status" value="1"/>
</dbReference>
<evidence type="ECO:0000313" key="8">
    <source>
        <dbReference type="Proteomes" id="UP000185744"/>
    </source>
</evidence>
<dbReference type="HAMAP" id="MF_01404">
    <property type="entry name" value="PvlArgDC"/>
    <property type="match status" value="1"/>
</dbReference>
<sequence>MFRQPNKAYLTSGSGTGKTEIEAFDNALLDAGIGNLNLIKVSSIFPKNCRFVEDHSISPGSVVPVVYSRKIDSDKGNLISSSVCVARSPDGIGVVCESSAKECEKESRNKSIKKAKRMLKSRGLKLKDLNLASDSIESEEVSCTVSALLLW</sequence>
<dbReference type="NCBIfam" id="TIGR00286">
    <property type="entry name" value="pyruvoyl-dependent arginine decarboxylase"/>
    <property type="match status" value="1"/>
</dbReference>
<dbReference type="PIRSF" id="PIRSF005216">
    <property type="entry name" value="Pyruvoyl-dep_arg_deCO2ase"/>
    <property type="match status" value="1"/>
</dbReference>
<dbReference type="Proteomes" id="UP000185744">
    <property type="component" value="Unassembled WGS sequence"/>
</dbReference>
<dbReference type="SUPFAM" id="SSF56271">
    <property type="entry name" value="Pyruvoyl-dependent histidine and arginine decarboxylases"/>
    <property type="match status" value="1"/>
</dbReference>
<evidence type="ECO:0000256" key="1">
    <source>
        <dbReference type="ARBA" id="ARBA00007412"/>
    </source>
</evidence>
<dbReference type="SFLD" id="SFLDS00055">
    <property type="entry name" value="Pyruvoyl-Dependent_Histidine/A"/>
    <property type="match status" value="1"/>
</dbReference>
<dbReference type="AlphaFoldDB" id="A0A1Q6DUS2"/>
<dbReference type="GO" id="GO:0006527">
    <property type="term" value="P:L-arginine catabolic process"/>
    <property type="evidence" value="ECO:0007669"/>
    <property type="project" value="InterPro"/>
</dbReference>
<dbReference type="InParanoid" id="A0A1Q6DUS2"/>
<dbReference type="PANTHER" id="PTHR40438">
    <property type="entry name" value="PYRUVOYL-DEPENDENT ARGININE DECARBOXYLASE"/>
    <property type="match status" value="1"/>
</dbReference>
<dbReference type="SFLD" id="SFLDG01170">
    <property type="entry name" value="Pyruvoyl-dependent_arginine_de"/>
    <property type="match status" value="1"/>
</dbReference>
<keyword evidence="2 6" id="KW-0210">Decarboxylase</keyword>
<proteinExistence type="inferred from homology"/>
<keyword evidence="3 6" id="KW-0456">Lyase</keyword>
<evidence type="ECO:0000313" key="7">
    <source>
        <dbReference type="EMBL" id="OKY78121.1"/>
    </source>
</evidence>
<dbReference type="GO" id="GO:0008792">
    <property type="term" value="F:arginine decarboxylase activity"/>
    <property type="evidence" value="ECO:0007669"/>
    <property type="project" value="UniProtKB-UniRule"/>
</dbReference>
<feature type="site" description="Cleavage (non-hydrolytic)" evidence="6">
    <location>
        <begin position="42"/>
        <end position="43"/>
    </location>
</feature>
<dbReference type="EMBL" id="MSDW01000001">
    <property type="protein sequence ID" value="OKY78121.1"/>
    <property type="molecule type" value="Genomic_DNA"/>
</dbReference>
<dbReference type="STRING" id="1903181.BTN85_0606"/>
<evidence type="ECO:0000256" key="4">
    <source>
        <dbReference type="ARBA" id="ARBA00023317"/>
    </source>
</evidence>
<evidence type="ECO:0000256" key="6">
    <source>
        <dbReference type="HAMAP-Rule" id="MF_01404"/>
    </source>
</evidence>